<gene>
    <name evidence="2" type="ORF">GT019_17515</name>
</gene>
<evidence type="ECO:0000313" key="2">
    <source>
        <dbReference type="EMBL" id="NBD25673.1"/>
    </source>
</evidence>
<dbReference type="Pfam" id="PF08818">
    <property type="entry name" value="DUF1801"/>
    <property type="match status" value="1"/>
</dbReference>
<name>A0ABW9XSN9_9BACL</name>
<dbReference type="SUPFAM" id="SSF159888">
    <property type="entry name" value="YdhG-like"/>
    <property type="match status" value="1"/>
</dbReference>
<dbReference type="EMBL" id="JAAAMV010000013">
    <property type="protein sequence ID" value="NBD25673.1"/>
    <property type="molecule type" value="Genomic_DNA"/>
</dbReference>
<evidence type="ECO:0000259" key="1">
    <source>
        <dbReference type="Pfam" id="PF08818"/>
    </source>
</evidence>
<organism evidence="2 3">
    <name type="scientific">Paenibacillus glycinis</name>
    <dbReference type="NCBI Taxonomy" id="2697035"/>
    <lineage>
        <taxon>Bacteria</taxon>
        <taxon>Bacillati</taxon>
        <taxon>Bacillota</taxon>
        <taxon>Bacilli</taxon>
        <taxon>Bacillales</taxon>
        <taxon>Paenibacillaceae</taxon>
        <taxon>Paenibacillus</taxon>
    </lineage>
</organism>
<accession>A0ABW9XSN9</accession>
<sequence length="130" mass="14537">MKETDKPDYATIDAYIAMFPPDVQAELQALRQVIRASAPDAKEKIAYRMPAFELAGSLVYFAAYKKHIGFYPTSSGIAAFKEELSAYKGSKGAVQFPIGQPLPHELIRRIVEYRVAENLEKASSKRRAKP</sequence>
<reference evidence="2 3" key="1">
    <citation type="submission" date="2020-01" db="EMBL/GenBank/DDBJ databases">
        <title>Paenibacillus soybeanensis sp. nov. isolated from the nodules of soybean (Glycine max(L.) Merr).</title>
        <authorList>
            <person name="Wang H."/>
        </authorList>
    </citation>
    <scope>NUCLEOTIDE SEQUENCE [LARGE SCALE GENOMIC DNA]</scope>
    <source>
        <strain evidence="2 3">T1</strain>
    </source>
</reference>
<dbReference type="RefSeq" id="WP_161744482.1">
    <property type="nucleotide sequence ID" value="NZ_JAAAMV010000013.1"/>
</dbReference>
<proteinExistence type="predicted"/>
<dbReference type="InterPro" id="IPR014922">
    <property type="entry name" value="YdhG-like"/>
</dbReference>
<feature type="domain" description="YdhG-like" evidence="1">
    <location>
        <begin position="24"/>
        <end position="114"/>
    </location>
</feature>
<comment type="caution">
    <text evidence="2">The sequence shown here is derived from an EMBL/GenBank/DDBJ whole genome shotgun (WGS) entry which is preliminary data.</text>
</comment>
<dbReference type="Proteomes" id="UP000665561">
    <property type="component" value="Unassembled WGS sequence"/>
</dbReference>
<keyword evidence="3" id="KW-1185">Reference proteome</keyword>
<dbReference type="Gene3D" id="3.90.1150.200">
    <property type="match status" value="1"/>
</dbReference>
<protein>
    <submittedName>
        <fullName evidence="2">DUF1801 domain-containing protein</fullName>
    </submittedName>
</protein>
<evidence type="ECO:0000313" key="3">
    <source>
        <dbReference type="Proteomes" id="UP000665561"/>
    </source>
</evidence>